<keyword evidence="3" id="KW-1185">Reference proteome</keyword>
<feature type="domain" description="UspA" evidence="1">
    <location>
        <begin position="72"/>
        <end position="151"/>
    </location>
</feature>
<comment type="caution">
    <text evidence="2">The sequence shown here is derived from an EMBL/GenBank/DDBJ whole genome shotgun (WGS) entry which is preliminary data.</text>
</comment>
<evidence type="ECO:0000313" key="3">
    <source>
        <dbReference type="Proteomes" id="UP000268908"/>
    </source>
</evidence>
<dbReference type="Pfam" id="PF00582">
    <property type="entry name" value="Usp"/>
    <property type="match status" value="1"/>
</dbReference>
<evidence type="ECO:0000259" key="1">
    <source>
        <dbReference type="Pfam" id="PF00582"/>
    </source>
</evidence>
<dbReference type="Gene3D" id="3.40.50.620">
    <property type="entry name" value="HUPs"/>
    <property type="match status" value="1"/>
</dbReference>
<evidence type="ECO:0000313" key="2">
    <source>
        <dbReference type="EMBL" id="RLJ68042.1"/>
    </source>
</evidence>
<dbReference type="Proteomes" id="UP000268908">
    <property type="component" value="Unassembled WGS sequence"/>
</dbReference>
<name>A0A497XJC4_9PROT</name>
<dbReference type="InterPro" id="IPR006016">
    <property type="entry name" value="UspA"/>
</dbReference>
<proteinExistence type="predicted"/>
<dbReference type="SUPFAM" id="SSF52402">
    <property type="entry name" value="Adenine nucleotide alpha hydrolases-like"/>
    <property type="match status" value="1"/>
</dbReference>
<dbReference type="InterPro" id="IPR014729">
    <property type="entry name" value="Rossmann-like_a/b/a_fold"/>
</dbReference>
<reference evidence="2 3" key="1">
    <citation type="submission" date="2018-10" db="EMBL/GenBank/DDBJ databases">
        <title>Genomic Encyclopedia of Type Strains, Phase IV (KMG-IV): sequencing the most valuable type-strain genomes for metagenomic binning, comparative biology and taxonomic classification.</title>
        <authorList>
            <person name="Goeker M."/>
        </authorList>
    </citation>
    <scope>NUCLEOTIDE SEQUENCE [LARGE SCALE GENOMIC DNA]</scope>
    <source>
        <strain evidence="2 3">DSM 26916</strain>
    </source>
</reference>
<dbReference type="EMBL" id="RCCI01000004">
    <property type="protein sequence ID" value="RLJ68042.1"/>
    <property type="molecule type" value="Genomic_DNA"/>
</dbReference>
<accession>A0A497XJC4</accession>
<gene>
    <name evidence="2" type="ORF">DFR35_0596</name>
</gene>
<dbReference type="RefSeq" id="WP_121239977.1">
    <property type="nucleotide sequence ID" value="NZ_BHVV01000001.1"/>
</dbReference>
<dbReference type="AlphaFoldDB" id="A0A497XJC4"/>
<dbReference type="CDD" id="cd00293">
    <property type="entry name" value="USP-like"/>
    <property type="match status" value="1"/>
</dbReference>
<organism evidence="2 3">
    <name type="scientific">Sulfurisoma sediminicola</name>
    <dbReference type="NCBI Taxonomy" id="1381557"/>
    <lineage>
        <taxon>Bacteria</taxon>
        <taxon>Pseudomonadati</taxon>
        <taxon>Pseudomonadota</taxon>
        <taxon>Betaproteobacteria</taxon>
        <taxon>Nitrosomonadales</taxon>
        <taxon>Sterolibacteriaceae</taxon>
        <taxon>Sulfurisoma</taxon>
    </lineage>
</organism>
<sequence>MKTPLKLLLCHHGTAGANRAEALAHELTVPGTTMIVHCLVVPELWAGMQGDDWLNNASTRDTFGSYVENMLENDARRELAGVAGRCKERGIAYEAVMRLGEPADVVLAVATETGADLVVIGPPRRKGEEGLRSRMDLEKLVRGLKCPLLIAPRP</sequence>
<dbReference type="OrthoDB" id="6117544at2"/>
<protein>
    <submittedName>
        <fullName evidence="2">Nucleotide-binding universal stress UspA family protein</fullName>
    </submittedName>
</protein>